<feature type="compositionally biased region" description="Pro residues" evidence="8">
    <location>
        <begin position="80"/>
        <end position="89"/>
    </location>
</feature>
<evidence type="ECO:0008006" key="12">
    <source>
        <dbReference type="Google" id="ProtNLM"/>
    </source>
</evidence>
<evidence type="ECO:0000256" key="5">
    <source>
        <dbReference type="ARBA" id="ARBA00022827"/>
    </source>
</evidence>
<evidence type="ECO:0000256" key="3">
    <source>
        <dbReference type="ARBA" id="ARBA00007992"/>
    </source>
</evidence>
<evidence type="ECO:0000313" key="9">
    <source>
        <dbReference type="EMBL" id="KAF2809153.1"/>
    </source>
</evidence>
<evidence type="ECO:0000313" key="11">
    <source>
        <dbReference type="RefSeq" id="XP_033576117.1"/>
    </source>
</evidence>
<proteinExistence type="inferred from homology"/>
<keyword evidence="7" id="KW-0503">Monooxygenase</keyword>
<dbReference type="PANTHER" id="PTHR47178">
    <property type="entry name" value="MONOOXYGENASE, FAD-BINDING"/>
    <property type="match status" value="1"/>
</dbReference>
<comment type="pathway">
    <text evidence="2">Secondary metabolite biosynthesis.</text>
</comment>
<keyword evidence="6" id="KW-0560">Oxidoreductase</keyword>
<dbReference type="OrthoDB" id="47494at2759"/>
<dbReference type="PANTHER" id="PTHR47178:SF4">
    <property type="entry name" value="FAD-DEPENDENT MONOOXYGENASE APTC"/>
    <property type="match status" value="1"/>
</dbReference>
<dbReference type="EMBL" id="MU003702">
    <property type="protein sequence ID" value="KAF2809153.1"/>
    <property type="molecule type" value="Genomic_DNA"/>
</dbReference>
<protein>
    <recommendedName>
        <fullName evidence="12">FAD/NAD(P)-binding domain-containing protein</fullName>
    </recommendedName>
</protein>
<evidence type="ECO:0000256" key="1">
    <source>
        <dbReference type="ARBA" id="ARBA00001974"/>
    </source>
</evidence>
<comment type="cofactor">
    <cofactor evidence="1">
        <name>FAD</name>
        <dbReference type="ChEBI" id="CHEBI:57692"/>
    </cofactor>
</comment>
<accession>A0A6A6YKS3</accession>
<reference evidence="11" key="3">
    <citation type="submission" date="2025-04" db="UniProtKB">
        <authorList>
            <consortium name="RefSeq"/>
        </authorList>
    </citation>
    <scope>IDENTIFICATION</scope>
    <source>
        <strain evidence="11">CBS 304.34</strain>
    </source>
</reference>
<keyword evidence="10" id="KW-1185">Reference proteome</keyword>
<dbReference type="AlphaFoldDB" id="A0A6A6YKS3"/>
<dbReference type="Gene3D" id="3.50.50.60">
    <property type="entry name" value="FAD/NAD(P)-binding domain"/>
    <property type="match status" value="2"/>
</dbReference>
<evidence type="ECO:0000256" key="4">
    <source>
        <dbReference type="ARBA" id="ARBA00022630"/>
    </source>
</evidence>
<reference evidence="9 11" key="1">
    <citation type="journal article" date="2020" name="Stud. Mycol.">
        <title>101 Dothideomycetes genomes: a test case for predicting lifestyles and emergence of pathogens.</title>
        <authorList>
            <person name="Haridas S."/>
            <person name="Albert R."/>
            <person name="Binder M."/>
            <person name="Bloem J."/>
            <person name="Labutti K."/>
            <person name="Salamov A."/>
            <person name="Andreopoulos B."/>
            <person name="Baker S."/>
            <person name="Barry K."/>
            <person name="Bills G."/>
            <person name="Bluhm B."/>
            <person name="Cannon C."/>
            <person name="Castanera R."/>
            <person name="Culley D."/>
            <person name="Daum C."/>
            <person name="Ezra D."/>
            <person name="Gonzalez J."/>
            <person name="Henrissat B."/>
            <person name="Kuo A."/>
            <person name="Liang C."/>
            <person name="Lipzen A."/>
            <person name="Lutzoni F."/>
            <person name="Magnuson J."/>
            <person name="Mondo S."/>
            <person name="Nolan M."/>
            <person name="Ohm R."/>
            <person name="Pangilinan J."/>
            <person name="Park H.-J."/>
            <person name="Ramirez L."/>
            <person name="Alfaro M."/>
            <person name="Sun H."/>
            <person name="Tritt A."/>
            <person name="Yoshinaga Y."/>
            <person name="Zwiers L.-H."/>
            <person name="Turgeon B."/>
            <person name="Goodwin S."/>
            <person name="Spatafora J."/>
            <person name="Crous P."/>
            <person name="Grigoriev I."/>
        </authorList>
    </citation>
    <scope>NUCLEOTIDE SEQUENCE</scope>
    <source>
        <strain evidence="9 11">CBS 304.34</strain>
    </source>
</reference>
<reference evidence="11" key="2">
    <citation type="submission" date="2020-04" db="EMBL/GenBank/DDBJ databases">
        <authorList>
            <consortium name="NCBI Genome Project"/>
        </authorList>
    </citation>
    <scope>NUCLEOTIDE SEQUENCE</scope>
    <source>
        <strain evidence="11">CBS 304.34</strain>
    </source>
</reference>
<feature type="region of interest" description="Disordered" evidence="8">
    <location>
        <begin position="67"/>
        <end position="105"/>
    </location>
</feature>
<evidence type="ECO:0000313" key="10">
    <source>
        <dbReference type="Proteomes" id="UP000504636"/>
    </source>
</evidence>
<dbReference type="InterPro" id="IPR036188">
    <property type="entry name" value="FAD/NAD-bd_sf"/>
</dbReference>
<dbReference type="SUPFAM" id="SSF51905">
    <property type="entry name" value="FAD/NAD(P)-binding domain"/>
    <property type="match status" value="1"/>
</dbReference>
<sequence>MSAHPITILGTGIAGLTLSQCLLKRGIPFHLYDRSPTPARNNYAITLYASTYRALCKELGISERVFLERPSKPTTNSPTSPSPHPPPRNPLRNTSTSQTPPEIHTPGLVIAADGVHSAARAALLPAIAPQILPYVAFNGRRELSNEVFEELYAAAFASSPIPLAIAHKIGDALLSIALVAQTANTTTLSWTYSRPAPPADPCFNPTRPVSSATQIPEASYAELAQLQALPQPFRDVFDGEKVRGERVLHWLMRALLVPSEELTKLAGKGVVLVGDAGHAEAILGGEGANGAVGDAVGLAGWIEENGVEGVERWCGERYGAWEEGVGRSRDRITAMHGEAEGKAVL</sequence>
<dbReference type="RefSeq" id="XP_033576117.1">
    <property type="nucleotide sequence ID" value="XM_033723655.1"/>
</dbReference>
<name>A0A6A6YKS3_9PEZI</name>
<comment type="similarity">
    <text evidence="3">Belongs to the paxM FAD-dependent monooxygenase family.</text>
</comment>
<keyword evidence="5" id="KW-0274">FAD</keyword>
<keyword evidence="4" id="KW-0285">Flavoprotein</keyword>
<gene>
    <name evidence="9 11" type="ORF">BDZ99DRAFT_499443</name>
</gene>
<organism evidence="9">
    <name type="scientific">Mytilinidion resinicola</name>
    <dbReference type="NCBI Taxonomy" id="574789"/>
    <lineage>
        <taxon>Eukaryota</taxon>
        <taxon>Fungi</taxon>
        <taxon>Dikarya</taxon>
        <taxon>Ascomycota</taxon>
        <taxon>Pezizomycotina</taxon>
        <taxon>Dothideomycetes</taxon>
        <taxon>Pleosporomycetidae</taxon>
        <taxon>Mytilinidiales</taxon>
        <taxon>Mytilinidiaceae</taxon>
        <taxon>Mytilinidion</taxon>
    </lineage>
</organism>
<evidence type="ECO:0000256" key="8">
    <source>
        <dbReference type="SAM" id="MobiDB-lite"/>
    </source>
</evidence>
<evidence type="ECO:0000256" key="2">
    <source>
        <dbReference type="ARBA" id="ARBA00005179"/>
    </source>
</evidence>
<evidence type="ECO:0000256" key="6">
    <source>
        <dbReference type="ARBA" id="ARBA00023002"/>
    </source>
</evidence>
<dbReference type="Proteomes" id="UP000504636">
    <property type="component" value="Unplaced"/>
</dbReference>
<dbReference type="GeneID" id="54464548"/>
<dbReference type="GO" id="GO:0004497">
    <property type="term" value="F:monooxygenase activity"/>
    <property type="evidence" value="ECO:0007669"/>
    <property type="project" value="UniProtKB-KW"/>
</dbReference>
<dbReference type="PRINTS" id="PR00420">
    <property type="entry name" value="RNGMNOXGNASE"/>
</dbReference>
<evidence type="ECO:0000256" key="7">
    <source>
        <dbReference type="ARBA" id="ARBA00023033"/>
    </source>
</evidence>